<keyword evidence="6" id="KW-1185">Reference proteome</keyword>
<dbReference type="PANTHER" id="PTHR43841:SF3">
    <property type="entry name" value="(3R)-HYDROXYACYL-ACP DEHYDRATASE SUBUNIT HADB"/>
    <property type="match status" value="1"/>
</dbReference>
<evidence type="ECO:0000313" key="6">
    <source>
        <dbReference type="Proteomes" id="UP000278422"/>
    </source>
</evidence>
<dbReference type="EMBL" id="PQNK01000005">
    <property type="protein sequence ID" value="RRO87109.1"/>
    <property type="molecule type" value="Genomic_DNA"/>
</dbReference>
<dbReference type="OrthoDB" id="9774179at2"/>
<evidence type="ECO:0000256" key="1">
    <source>
        <dbReference type="ARBA" id="ARBA00005254"/>
    </source>
</evidence>
<protein>
    <recommendedName>
        <fullName evidence="2">MaoC-like domain-containing protein</fullName>
    </recommendedName>
</protein>
<dbReference type="PANTHER" id="PTHR43841">
    <property type="entry name" value="3-HYDROXYACYL-THIOESTER DEHYDRATASE HTDX-RELATED"/>
    <property type="match status" value="1"/>
</dbReference>
<name>A0A3R8PHZ6_9CORY</name>
<accession>A0A3R8PHZ6</accession>
<dbReference type="InterPro" id="IPR029069">
    <property type="entry name" value="HotDog_dom_sf"/>
</dbReference>
<evidence type="ECO:0000313" key="3">
    <source>
        <dbReference type="EMBL" id="RRO87109.1"/>
    </source>
</evidence>
<reference evidence="5 6" key="1">
    <citation type="submission" date="2018-01" db="EMBL/GenBank/DDBJ databases">
        <title>Twenty Corynebacterium bovis Genomes.</title>
        <authorList>
            <person name="Gulvik C.A."/>
        </authorList>
    </citation>
    <scope>NUCLEOTIDE SEQUENCE [LARGE SCALE GENOMIC DNA]</scope>
    <source>
        <strain evidence="4 6">16-2004</strain>
        <strain evidence="3 5">F6900</strain>
    </source>
</reference>
<comment type="similarity">
    <text evidence="1">Belongs to the enoyl-CoA hydratase/isomerase family.</text>
</comment>
<evidence type="ECO:0000259" key="2">
    <source>
        <dbReference type="Pfam" id="PF01575"/>
    </source>
</evidence>
<organism evidence="4 6">
    <name type="scientific">Corynebacterium bovis</name>
    <dbReference type="NCBI Taxonomy" id="36808"/>
    <lineage>
        <taxon>Bacteria</taxon>
        <taxon>Bacillati</taxon>
        <taxon>Actinomycetota</taxon>
        <taxon>Actinomycetes</taxon>
        <taxon>Mycobacteriales</taxon>
        <taxon>Corynebacteriaceae</taxon>
        <taxon>Corynebacterium</taxon>
    </lineage>
</organism>
<sequence length="316" mass="33847">MTDTQTSSAPESPAGVTYRQLSAVPPLMSEYATAVKDLLPVVGPSRSAKGLPDVGYEVRGVTVDVHQLAAYASATGLRFGSELPLTFPYILSFPLALKIMTHPAFPFTAVGTVHLTNTIEQTRPLTVDDTLDIRVHAENLRRHRKGVLVDLVTEIEVDGTLVWRQVSAFLGKGVKLSSSAPAAVREAEPTNGLSLPTPEEPTAAPTATWRVDRSEITNYANASGDKNPIHVSTLGAKAFGFPTTIAHGMWSAAALLRGVEGTVPTAARYTVEFAKPITLPSTVAYFAHRDGDAWSIQLRKASKLSVLHANARLESL</sequence>
<dbReference type="Pfam" id="PF01575">
    <property type="entry name" value="MaoC_dehydratas"/>
    <property type="match status" value="1"/>
</dbReference>
<feature type="domain" description="MaoC-like" evidence="2">
    <location>
        <begin position="209"/>
        <end position="291"/>
    </location>
</feature>
<dbReference type="InterPro" id="IPR002539">
    <property type="entry name" value="MaoC-like_dom"/>
</dbReference>
<dbReference type="RefSeq" id="WP_050798220.1">
    <property type="nucleotide sequence ID" value="NZ_CP066067.1"/>
</dbReference>
<dbReference type="Proteomes" id="UP000276526">
    <property type="component" value="Unassembled WGS sequence"/>
</dbReference>
<comment type="caution">
    <text evidence="4">The sequence shown here is derived from an EMBL/GenBank/DDBJ whole genome shotgun (WGS) entry which is preliminary data.</text>
</comment>
<dbReference type="SUPFAM" id="SSF54637">
    <property type="entry name" value="Thioesterase/thiol ester dehydrase-isomerase"/>
    <property type="match status" value="2"/>
</dbReference>
<dbReference type="Gene3D" id="3.10.129.10">
    <property type="entry name" value="Hotdog Thioesterase"/>
    <property type="match status" value="1"/>
</dbReference>
<gene>
    <name evidence="4" type="ORF">CXF42_03050</name>
    <name evidence="3" type="ORF">CXF48_04370</name>
</gene>
<evidence type="ECO:0000313" key="5">
    <source>
        <dbReference type="Proteomes" id="UP000276526"/>
    </source>
</evidence>
<dbReference type="GeneID" id="60808676"/>
<dbReference type="EMBL" id="PQNQ01000005">
    <property type="protein sequence ID" value="RRQ05083.1"/>
    <property type="molecule type" value="Genomic_DNA"/>
</dbReference>
<evidence type="ECO:0000313" key="4">
    <source>
        <dbReference type="EMBL" id="RRQ05083.1"/>
    </source>
</evidence>
<dbReference type="AlphaFoldDB" id="A0A3R8PHZ6"/>
<proteinExistence type="inferred from homology"/>
<dbReference type="Proteomes" id="UP000278422">
    <property type="component" value="Unassembled WGS sequence"/>
</dbReference>